<sequence length="189" mass="21165">MSRKSQRVFEWLLIATLIGTVLVFALGLYGRMAGDVQRLSFELAAQNFKTAVSGVRAHWYIQRAQGETERDVVVFSELPTIPVGLEDASDIRVYLNSQGWPVNTRSRREAADGRLDPEECLDLWRAFLHQAPPVSLEGALAPNAVFGVAKVGEGRESACRYRQLVDDSGRRYFDYLPFDGRVLLSSSLE</sequence>
<feature type="transmembrane region" description="Helical" evidence="1">
    <location>
        <begin position="12"/>
        <end position="30"/>
    </location>
</feature>
<gene>
    <name evidence="2" type="ORF">EDC38_1266</name>
</gene>
<dbReference type="OrthoDB" id="5737052at2"/>
<evidence type="ECO:0000313" key="2">
    <source>
        <dbReference type="EMBL" id="ROQ20653.1"/>
    </source>
</evidence>
<evidence type="ECO:0000313" key="3">
    <source>
        <dbReference type="Proteomes" id="UP000273643"/>
    </source>
</evidence>
<keyword evidence="1" id="KW-0812">Transmembrane</keyword>
<reference evidence="2 3" key="1">
    <citation type="submission" date="2018-11" db="EMBL/GenBank/DDBJ databases">
        <title>Genomic Encyclopedia of Type Strains, Phase IV (KMG-IV): sequencing the most valuable type-strain genomes for metagenomic binning, comparative biology and taxonomic classification.</title>
        <authorList>
            <person name="Goeker M."/>
        </authorList>
    </citation>
    <scope>NUCLEOTIDE SEQUENCE [LARGE SCALE GENOMIC DNA]</scope>
    <source>
        <strain evidence="2 3">DSM 16974</strain>
    </source>
</reference>
<proteinExistence type="predicted"/>
<accession>A0A3N1NWW6</accession>
<dbReference type="Proteomes" id="UP000273643">
    <property type="component" value="Unassembled WGS sequence"/>
</dbReference>
<protein>
    <submittedName>
        <fullName evidence="2">Uncharacterized protein</fullName>
    </submittedName>
</protein>
<comment type="caution">
    <text evidence="2">The sequence shown here is derived from an EMBL/GenBank/DDBJ whole genome shotgun (WGS) entry which is preliminary data.</text>
</comment>
<dbReference type="EMBL" id="RJUK01000001">
    <property type="protein sequence ID" value="ROQ20653.1"/>
    <property type="molecule type" value="Genomic_DNA"/>
</dbReference>
<organism evidence="2 3">
    <name type="scientific">Marinimicrobium koreense</name>
    <dbReference type="NCBI Taxonomy" id="306545"/>
    <lineage>
        <taxon>Bacteria</taxon>
        <taxon>Pseudomonadati</taxon>
        <taxon>Pseudomonadota</taxon>
        <taxon>Gammaproteobacteria</taxon>
        <taxon>Cellvibrionales</taxon>
        <taxon>Cellvibrionaceae</taxon>
        <taxon>Marinimicrobium</taxon>
    </lineage>
</organism>
<dbReference type="AlphaFoldDB" id="A0A3N1NWW6"/>
<keyword evidence="3" id="KW-1185">Reference proteome</keyword>
<name>A0A3N1NWW6_9GAMM</name>
<keyword evidence="1" id="KW-1133">Transmembrane helix</keyword>
<keyword evidence="1" id="KW-0472">Membrane</keyword>
<evidence type="ECO:0000256" key="1">
    <source>
        <dbReference type="SAM" id="Phobius"/>
    </source>
</evidence>
<dbReference type="RefSeq" id="WP_123637767.1">
    <property type="nucleotide sequence ID" value="NZ_RJUK01000001.1"/>
</dbReference>